<feature type="chain" id="PRO_5047218563" evidence="4">
    <location>
        <begin position="26"/>
        <end position="387"/>
    </location>
</feature>
<feature type="signal peptide" evidence="4">
    <location>
        <begin position="1"/>
        <end position="25"/>
    </location>
</feature>
<reference evidence="5 6" key="1">
    <citation type="submission" date="2023-04" db="EMBL/GenBank/DDBJ databases">
        <title>A long-awaited taxogenomic arrangement of the family Halomonadaceae.</title>
        <authorList>
            <person name="De La Haba R."/>
            <person name="Chuvochina M."/>
            <person name="Wittouck S."/>
            <person name="Arahal D.R."/>
            <person name="Sanchez-Porro C."/>
            <person name="Hugenholtz P."/>
            <person name="Ventosa A."/>
        </authorList>
    </citation>
    <scope>NUCLEOTIDE SEQUENCE [LARGE SCALE GENOMIC DNA]</scope>
    <source>
        <strain evidence="5 6">DSM 22428</strain>
    </source>
</reference>
<keyword evidence="6" id="KW-1185">Reference proteome</keyword>
<gene>
    <name evidence="5" type="ORF">QC825_10825</name>
</gene>
<dbReference type="CDD" id="cd00342">
    <property type="entry name" value="gram_neg_porins"/>
    <property type="match status" value="1"/>
</dbReference>
<dbReference type="EMBL" id="JARWAO010000005">
    <property type="protein sequence ID" value="MDR5896568.1"/>
    <property type="molecule type" value="Genomic_DNA"/>
</dbReference>
<accession>A0ABU1GX35</accession>
<comment type="subcellular location">
    <subcellularLocation>
        <location evidence="1">Cell outer membrane</location>
        <topology evidence="1">Multi-pass membrane protein</topology>
    </subcellularLocation>
</comment>
<dbReference type="PANTHER" id="PTHR34501:SF2">
    <property type="entry name" value="OUTER MEMBRANE PORIN F-RELATED"/>
    <property type="match status" value="1"/>
</dbReference>
<dbReference type="InterPro" id="IPR033900">
    <property type="entry name" value="Gram_neg_porin_domain"/>
</dbReference>
<name>A0ABU1GX35_9GAMM</name>
<evidence type="ECO:0000313" key="6">
    <source>
        <dbReference type="Proteomes" id="UP001269375"/>
    </source>
</evidence>
<evidence type="ECO:0000256" key="2">
    <source>
        <dbReference type="ARBA" id="ARBA00022729"/>
    </source>
</evidence>
<dbReference type="SUPFAM" id="SSF56935">
    <property type="entry name" value="Porins"/>
    <property type="match status" value="1"/>
</dbReference>
<evidence type="ECO:0000256" key="4">
    <source>
        <dbReference type="SAM" id="SignalP"/>
    </source>
</evidence>
<evidence type="ECO:0000313" key="5">
    <source>
        <dbReference type="EMBL" id="MDR5896568.1"/>
    </source>
</evidence>
<keyword evidence="3" id="KW-0472">Membrane</keyword>
<keyword evidence="2 4" id="KW-0732">Signal</keyword>
<organism evidence="5 6">
    <name type="scientific">Larsenimonas suaedae</name>
    <dbReference type="NCBI Taxonomy" id="1851019"/>
    <lineage>
        <taxon>Bacteria</taxon>
        <taxon>Pseudomonadati</taxon>
        <taxon>Pseudomonadota</taxon>
        <taxon>Gammaproteobacteria</taxon>
        <taxon>Oceanospirillales</taxon>
        <taxon>Halomonadaceae</taxon>
        <taxon>Larsenimonas</taxon>
    </lineage>
</organism>
<dbReference type="PANTHER" id="PTHR34501">
    <property type="entry name" value="PROTEIN YDDL-RELATED"/>
    <property type="match status" value="1"/>
</dbReference>
<dbReference type="Gene3D" id="2.40.160.10">
    <property type="entry name" value="Porin"/>
    <property type="match status" value="1"/>
</dbReference>
<dbReference type="Proteomes" id="UP001269375">
    <property type="component" value="Unassembled WGS sequence"/>
</dbReference>
<evidence type="ECO:0000256" key="1">
    <source>
        <dbReference type="ARBA" id="ARBA00004571"/>
    </source>
</evidence>
<dbReference type="InterPro" id="IPR023614">
    <property type="entry name" value="Porin_dom_sf"/>
</dbReference>
<sequence>MVSSKTVRIAGLGLATFFIAQQAQAFIAYETPKDRLTISGRIAGGSTFVNNVDDDHNFTNAGSRVRLIHEHNFEGGWSSIARAEWGFDPFFEHGDDDHYKRLLYAGLSNDEYGTVLIGKQYSVWYDLVAVSTDWFWYNGATAQGSFAGRSGDGGFEGTGRADNAISYRNTFGDWSVGVLYQSDEDHAHGERTPVYGQIGGQRVVTGFNSATNGLERDYTGQVAVNYQATDDWSVGATYSHSAIDQYRNSGKQAQNVNAWLLGTRWTPGNWYFALTGGTYRNLIRSSTFSGVDEADGIIDEAHGYEGAAFYNLKGYTPGTVQLYSGFNRLEDAGSDARSAFYLLGAAWLTFNDNLILAVEHTFDDSKDAEGGDDAGNDATVLFARYNF</sequence>
<comment type="caution">
    <text evidence="5">The sequence shown here is derived from an EMBL/GenBank/DDBJ whole genome shotgun (WGS) entry which is preliminary data.</text>
</comment>
<dbReference type="InterPro" id="IPR050298">
    <property type="entry name" value="Gram-neg_bact_OMP"/>
</dbReference>
<protein>
    <submittedName>
        <fullName evidence="5">Porin</fullName>
    </submittedName>
</protein>
<proteinExistence type="predicted"/>
<dbReference type="RefSeq" id="WP_251594288.1">
    <property type="nucleotide sequence ID" value="NZ_JAMLJI010000003.1"/>
</dbReference>
<evidence type="ECO:0000256" key="3">
    <source>
        <dbReference type="ARBA" id="ARBA00023136"/>
    </source>
</evidence>